<proteinExistence type="predicted"/>
<protein>
    <submittedName>
        <fullName evidence="2">DUF910 domain-containing protein</fullName>
    </submittedName>
    <submittedName>
        <fullName evidence="1">YqgQ family protein</fullName>
    </submittedName>
</protein>
<evidence type="ECO:0000313" key="1">
    <source>
        <dbReference type="EMBL" id="MDN4532662.1"/>
    </source>
</evidence>
<dbReference type="Proteomes" id="UP000242694">
    <property type="component" value="Unassembled WGS sequence"/>
</dbReference>
<dbReference type="Proteomes" id="UP000242470">
    <property type="component" value="Unassembled WGS sequence"/>
</dbReference>
<sequence length="66" mass="8300">MRQQIETLYDVQQLLKQFGFIIYFKDEQDRLEMMEQEINNLYEYELITKDQYLKSKMIIKRRRMNG</sequence>
<reference evidence="1" key="4">
    <citation type="submission" date="2023-07" db="EMBL/GenBank/DDBJ databases">
        <title>Evaluation of the beneficial properties of pineapple isolates.</title>
        <authorList>
            <person name="Adefiranye O."/>
        </authorList>
    </citation>
    <scope>NUCLEOTIDE SEQUENCE</scope>
    <source>
        <strain evidence="1">PAPLE_T1</strain>
    </source>
</reference>
<dbReference type="Gene3D" id="1.10.287.760">
    <property type="entry name" value="YqgQ-like"/>
    <property type="match status" value="1"/>
</dbReference>
<reference evidence="3" key="3">
    <citation type="submission" date="2018-03" db="EMBL/GenBank/DDBJ databases">
        <authorList>
            <person name="Naushad S."/>
        </authorList>
    </citation>
    <scope>NUCLEOTIDE SEQUENCE</scope>
    <source>
        <strain evidence="3">SNUC 993</strain>
    </source>
</reference>
<organism evidence="2 4">
    <name type="scientific">Staphylococcus auricularis</name>
    <dbReference type="NCBI Taxonomy" id="29379"/>
    <lineage>
        <taxon>Bacteria</taxon>
        <taxon>Bacillati</taxon>
        <taxon>Bacillota</taxon>
        <taxon>Bacilli</taxon>
        <taxon>Bacillales</taxon>
        <taxon>Staphylococcaceae</taxon>
        <taxon>Staphylococcus</taxon>
    </lineage>
</organism>
<evidence type="ECO:0000313" key="5">
    <source>
        <dbReference type="Proteomes" id="UP000242694"/>
    </source>
</evidence>
<dbReference type="EMBL" id="PZDI01000007">
    <property type="protein sequence ID" value="PTH19149.1"/>
    <property type="molecule type" value="Genomic_DNA"/>
</dbReference>
<dbReference type="InterPro" id="IPR009256">
    <property type="entry name" value="YqgQ-like"/>
</dbReference>
<dbReference type="Pfam" id="PF06014">
    <property type="entry name" value="YqgQ-like"/>
    <property type="match status" value="1"/>
</dbReference>
<dbReference type="InterPro" id="IPR023164">
    <property type="entry name" value="YqgQ-like_sf"/>
</dbReference>
<dbReference type="GeneID" id="64982153"/>
<dbReference type="AlphaFoldDB" id="A0AAP8PMS2"/>
<gene>
    <name evidence="3" type="ORF">BU607_02845</name>
    <name evidence="2" type="ORF">CD158_09460</name>
    <name evidence="1" type="ORF">QYH67_03540</name>
</gene>
<dbReference type="EMBL" id="JAUHQC010000006">
    <property type="protein sequence ID" value="MDN4532662.1"/>
    <property type="molecule type" value="Genomic_DNA"/>
</dbReference>
<comment type="caution">
    <text evidence="2">The sequence shown here is derived from an EMBL/GenBank/DDBJ whole genome shotgun (WGS) entry which is preliminary data.</text>
</comment>
<dbReference type="EMBL" id="PPQW01000072">
    <property type="protein sequence ID" value="PNZ66137.1"/>
    <property type="molecule type" value="Genomic_DNA"/>
</dbReference>
<keyword evidence="5" id="KW-1185">Reference proteome</keyword>
<reference evidence="3 5" key="1">
    <citation type="journal article" date="2016" name="Front. Microbiol.">
        <title>Comprehensive Phylogenetic Analysis of Bovine Non-aureus Staphylococci Species Based on Whole-Genome Sequencing.</title>
        <authorList>
            <person name="Naushad S."/>
            <person name="Barkema H.W."/>
            <person name="Luby C."/>
            <person name="Condas L.A."/>
            <person name="Nobrega D.B."/>
            <person name="Carson D.A."/>
            <person name="De Buck J."/>
        </authorList>
    </citation>
    <scope>NUCLEOTIDE SEQUENCE [LARGE SCALE GENOMIC DNA]</scope>
    <source>
        <strain evidence="3 5">SNUC 993</strain>
    </source>
</reference>
<evidence type="ECO:0000313" key="2">
    <source>
        <dbReference type="EMBL" id="PNZ66137.1"/>
    </source>
</evidence>
<dbReference type="Proteomes" id="UP001171687">
    <property type="component" value="Unassembled WGS sequence"/>
</dbReference>
<evidence type="ECO:0000313" key="3">
    <source>
        <dbReference type="EMBL" id="PTH19149.1"/>
    </source>
</evidence>
<reference evidence="2 4" key="2">
    <citation type="submission" date="2017-08" db="EMBL/GenBank/DDBJ databases">
        <title>Draft genome sequences of 64 type strains of genus Staph aureus.</title>
        <authorList>
            <person name="Cole K."/>
            <person name="Golubchik T."/>
            <person name="Russell J."/>
            <person name="Foster D."/>
            <person name="Llewelyn M."/>
            <person name="Wilson D."/>
            <person name="Crook D."/>
            <person name="Paul J."/>
        </authorList>
    </citation>
    <scope>NUCLEOTIDE SEQUENCE [LARGE SCALE GENOMIC DNA]</scope>
    <source>
        <strain evidence="2 4">NCTC 12101</strain>
    </source>
</reference>
<accession>A0AAP8PMS2</accession>
<evidence type="ECO:0000313" key="4">
    <source>
        <dbReference type="Proteomes" id="UP000242470"/>
    </source>
</evidence>
<name>A0AAP8PMS2_9STAP</name>
<dbReference type="SUPFAM" id="SSF158379">
    <property type="entry name" value="YqgQ-like"/>
    <property type="match status" value="1"/>
</dbReference>
<dbReference type="RefSeq" id="WP_059107288.1">
    <property type="nucleotide sequence ID" value="NZ_AP024589.1"/>
</dbReference>